<dbReference type="Proteomes" id="UP001172101">
    <property type="component" value="Unassembled WGS sequence"/>
</dbReference>
<proteinExistence type="predicted"/>
<dbReference type="GeneID" id="85325267"/>
<keyword evidence="3" id="KW-1185">Reference proteome</keyword>
<evidence type="ECO:0000256" key="1">
    <source>
        <dbReference type="SAM" id="MobiDB-lite"/>
    </source>
</evidence>
<comment type="caution">
    <text evidence="2">The sequence shown here is derived from an EMBL/GenBank/DDBJ whole genome shotgun (WGS) entry which is preliminary data.</text>
</comment>
<gene>
    <name evidence="2" type="ORF">B0T26DRAFT_710812</name>
</gene>
<dbReference type="AlphaFoldDB" id="A0AA40AKY5"/>
<dbReference type="RefSeq" id="XP_060296556.1">
    <property type="nucleotide sequence ID" value="XM_060441997.1"/>
</dbReference>
<name>A0AA40AKY5_9PEZI</name>
<evidence type="ECO:0000313" key="2">
    <source>
        <dbReference type="EMBL" id="KAK0717763.1"/>
    </source>
</evidence>
<evidence type="ECO:0000313" key="3">
    <source>
        <dbReference type="Proteomes" id="UP001172101"/>
    </source>
</evidence>
<dbReference type="EMBL" id="JAUIRO010000004">
    <property type="protein sequence ID" value="KAK0717763.1"/>
    <property type="molecule type" value="Genomic_DNA"/>
</dbReference>
<accession>A0AA40AKY5</accession>
<reference evidence="2" key="1">
    <citation type="submission" date="2023-06" db="EMBL/GenBank/DDBJ databases">
        <title>Genome-scale phylogeny and comparative genomics of the fungal order Sordariales.</title>
        <authorList>
            <consortium name="Lawrence Berkeley National Laboratory"/>
            <person name="Hensen N."/>
            <person name="Bonometti L."/>
            <person name="Westerberg I."/>
            <person name="Brannstrom I.O."/>
            <person name="Guillou S."/>
            <person name="Cros-Aarteil S."/>
            <person name="Calhoun S."/>
            <person name="Haridas S."/>
            <person name="Kuo A."/>
            <person name="Mondo S."/>
            <person name="Pangilinan J."/>
            <person name="Riley R."/>
            <person name="LaButti K."/>
            <person name="Andreopoulos B."/>
            <person name="Lipzen A."/>
            <person name="Chen C."/>
            <person name="Yanf M."/>
            <person name="Daum C."/>
            <person name="Ng V."/>
            <person name="Clum A."/>
            <person name="Steindorff A."/>
            <person name="Ohm R."/>
            <person name="Martin F."/>
            <person name="Silar P."/>
            <person name="Natvig D."/>
            <person name="Lalanne C."/>
            <person name="Gautier V."/>
            <person name="Ament-velasquez S.L."/>
            <person name="Kruys A."/>
            <person name="Hutchinson M.I."/>
            <person name="Powell A.J."/>
            <person name="Barry K."/>
            <person name="Miller A.N."/>
            <person name="Grigoriev I.V."/>
            <person name="Debuchy R."/>
            <person name="Gladieux P."/>
            <person name="Thoren M.H."/>
            <person name="Johannesson H."/>
        </authorList>
    </citation>
    <scope>NUCLEOTIDE SEQUENCE</scope>
    <source>
        <strain evidence="2">SMH2392-1A</strain>
    </source>
</reference>
<feature type="compositionally biased region" description="Basic and acidic residues" evidence="1">
    <location>
        <begin position="25"/>
        <end position="46"/>
    </location>
</feature>
<sequence>KERQIVVKDEGQIVVKDNGQVEYSDTDRLAKGRKRKIEDSPLDRPKRTLRPYSNGDFKSLFRLCRSFNQEYRNSKPISEVDFIWKFIDSIDNPGLSRHVQELLAASLPEYIYTRKETRRSNQHHINISGKLSWDEFKNALVKTAIM</sequence>
<protein>
    <submittedName>
        <fullName evidence="2">Uncharacterized protein</fullName>
    </submittedName>
</protein>
<feature type="region of interest" description="Disordered" evidence="1">
    <location>
        <begin position="25"/>
        <end position="52"/>
    </location>
</feature>
<feature type="non-terminal residue" evidence="2">
    <location>
        <position position="1"/>
    </location>
</feature>
<organism evidence="2 3">
    <name type="scientific">Lasiosphaeria miniovina</name>
    <dbReference type="NCBI Taxonomy" id="1954250"/>
    <lineage>
        <taxon>Eukaryota</taxon>
        <taxon>Fungi</taxon>
        <taxon>Dikarya</taxon>
        <taxon>Ascomycota</taxon>
        <taxon>Pezizomycotina</taxon>
        <taxon>Sordariomycetes</taxon>
        <taxon>Sordariomycetidae</taxon>
        <taxon>Sordariales</taxon>
        <taxon>Lasiosphaeriaceae</taxon>
        <taxon>Lasiosphaeria</taxon>
    </lineage>
</organism>